<name>A0ACC2S4N1_9FUNG</name>
<accession>A0ACC2S4N1</accession>
<keyword evidence="2" id="KW-1185">Reference proteome</keyword>
<proteinExistence type="predicted"/>
<protein>
    <submittedName>
        <fullName evidence="1">Uncharacterized protein</fullName>
    </submittedName>
</protein>
<comment type="caution">
    <text evidence="1">The sequence shown here is derived from an EMBL/GenBank/DDBJ whole genome shotgun (WGS) entry which is preliminary data.</text>
</comment>
<dbReference type="EMBL" id="QTSX02005816">
    <property type="protein sequence ID" value="KAJ9057218.1"/>
    <property type="molecule type" value="Genomic_DNA"/>
</dbReference>
<organism evidence="1 2">
    <name type="scientific">Entomophthora muscae</name>
    <dbReference type="NCBI Taxonomy" id="34485"/>
    <lineage>
        <taxon>Eukaryota</taxon>
        <taxon>Fungi</taxon>
        <taxon>Fungi incertae sedis</taxon>
        <taxon>Zoopagomycota</taxon>
        <taxon>Entomophthoromycotina</taxon>
        <taxon>Entomophthoromycetes</taxon>
        <taxon>Entomophthorales</taxon>
        <taxon>Entomophthoraceae</taxon>
        <taxon>Entomophthora</taxon>
    </lineage>
</organism>
<evidence type="ECO:0000313" key="1">
    <source>
        <dbReference type="EMBL" id="KAJ9057218.1"/>
    </source>
</evidence>
<dbReference type="Proteomes" id="UP001165960">
    <property type="component" value="Unassembled WGS sequence"/>
</dbReference>
<evidence type="ECO:0000313" key="2">
    <source>
        <dbReference type="Proteomes" id="UP001165960"/>
    </source>
</evidence>
<sequence length="326" mass="35327">MENRPSPILVHNPSPSPSKSFTEQPKITISSGRKGSAQLLSGCSSGLITCLLFQPFDLIKTRQQQHTPQLSPVALATPISTKRLGLSGHISQVIAKDGVLGLWRGTIPTIMRNVPGMGMYFFTFEKMKAGVGYLKAREPTRVDQLVCGAGARAFVGFLLMPISVVKVQVESSHYPNITNARQGFRSILSSQGVAGLFAGSGATALRDAPYAGIYIYFYELAKSILNPRTEQGPQSPNLACNLVSGVGAGFAATLLTHPFDVVKTRIQLDKQRYPNFLVGLRSMALSELTSGLTMRLTRKSLSSAISWAGYEQFVSWSTYLFSSRSA</sequence>
<reference evidence="1" key="1">
    <citation type="submission" date="2022-04" db="EMBL/GenBank/DDBJ databases">
        <title>Genome of the entomopathogenic fungus Entomophthora muscae.</title>
        <authorList>
            <person name="Elya C."/>
            <person name="Lovett B.R."/>
            <person name="Lee E."/>
            <person name="Macias A.M."/>
            <person name="Hajek A.E."/>
            <person name="De Bivort B.L."/>
            <person name="Kasson M.T."/>
            <person name="De Fine Licht H.H."/>
            <person name="Stajich J.E."/>
        </authorList>
    </citation>
    <scope>NUCLEOTIDE SEQUENCE</scope>
    <source>
        <strain evidence="1">Berkeley</strain>
    </source>
</reference>
<gene>
    <name evidence="1" type="ORF">DSO57_1024871</name>
</gene>